<dbReference type="EMBL" id="CM023484">
    <property type="protein sequence ID" value="KAH6933374.1"/>
    <property type="molecule type" value="Genomic_DNA"/>
</dbReference>
<reference evidence="1" key="1">
    <citation type="submission" date="2020-05" db="EMBL/GenBank/DDBJ databases">
        <title>Large-scale comparative analyses of tick genomes elucidate their genetic diversity and vector capacities.</title>
        <authorList>
            <person name="Jia N."/>
            <person name="Wang J."/>
            <person name="Shi W."/>
            <person name="Du L."/>
            <person name="Sun Y."/>
            <person name="Zhan W."/>
            <person name="Jiang J."/>
            <person name="Wang Q."/>
            <person name="Zhang B."/>
            <person name="Ji P."/>
            <person name="Sakyi L.B."/>
            <person name="Cui X."/>
            <person name="Yuan T."/>
            <person name="Jiang B."/>
            <person name="Yang W."/>
            <person name="Lam T.T.-Y."/>
            <person name="Chang Q."/>
            <person name="Ding S."/>
            <person name="Wang X."/>
            <person name="Zhu J."/>
            <person name="Ruan X."/>
            <person name="Zhao L."/>
            <person name="Wei J."/>
            <person name="Que T."/>
            <person name="Du C."/>
            <person name="Cheng J."/>
            <person name="Dai P."/>
            <person name="Han X."/>
            <person name="Huang E."/>
            <person name="Gao Y."/>
            <person name="Liu J."/>
            <person name="Shao H."/>
            <person name="Ye R."/>
            <person name="Li L."/>
            <person name="Wei W."/>
            <person name="Wang X."/>
            <person name="Wang C."/>
            <person name="Yang T."/>
            <person name="Huo Q."/>
            <person name="Li W."/>
            <person name="Guo W."/>
            <person name="Chen H."/>
            <person name="Zhou L."/>
            <person name="Ni X."/>
            <person name="Tian J."/>
            <person name="Zhou Y."/>
            <person name="Sheng Y."/>
            <person name="Liu T."/>
            <person name="Pan Y."/>
            <person name="Xia L."/>
            <person name="Li J."/>
            <person name="Zhao F."/>
            <person name="Cao W."/>
        </authorList>
    </citation>
    <scope>NUCLEOTIDE SEQUENCE</scope>
    <source>
        <strain evidence="1">Hyas-2018</strain>
    </source>
</reference>
<organism evidence="1 2">
    <name type="scientific">Hyalomma asiaticum</name>
    <name type="common">Tick</name>
    <dbReference type="NCBI Taxonomy" id="266040"/>
    <lineage>
        <taxon>Eukaryota</taxon>
        <taxon>Metazoa</taxon>
        <taxon>Ecdysozoa</taxon>
        <taxon>Arthropoda</taxon>
        <taxon>Chelicerata</taxon>
        <taxon>Arachnida</taxon>
        <taxon>Acari</taxon>
        <taxon>Parasitiformes</taxon>
        <taxon>Ixodida</taxon>
        <taxon>Ixodoidea</taxon>
        <taxon>Ixodidae</taxon>
        <taxon>Hyalomminae</taxon>
        <taxon>Hyalomma</taxon>
    </lineage>
</organism>
<dbReference type="Proteomes" id="UP000821845">
    <property type="component" value="Chromosome 4"/>
</dbReference>
<gene>
    <name evidence="1" type="ORF">HPB50_014483</name>
</gene>
<accession>A0ACB7SHI6</accession>
<evidence type="ECO:0000313" key="2">
    <source>
        <dbReference type="Proteomes" id="UP000821845"/>
    </source>
</evidence>
<protein>
    <submittedName>
        <fullName evidence="1">Uncharacterized protein</fullName>
    </submittedName>
</protein>
<sequence>MSGSGAVDPLVSTRATRPAIQCNYCLCFICQERTTCVRNPYSDQPCAWIRPYRRLNSPRGACIQENPRSRRLHSCDPGAQRHSLVCPFCSARACEATLAHPPPSWAIILVDQPT</sequence>
<comment type="caution">
    <text evidence="1">The sequence shown here is derived from an EMBL/GenBank/DDBJ whole genome shotgun (WGS) entry which is preliminary data.</text>
</comment>
<name>A0ACB7SHI6_HYAAI</name>
<evidence type="ECO:0000313" key="1">
    <source>
        <dbReference type="EMBL" id="KAH6933374.1"/>
    </source>
</evidence>
<proteinExistence type="predicted"/>
<keyword evidence="2" id="KW-1185">Reference proteome</keyword>